<dbReference type="GO" id="GO:0046983">
    <property type="term" value="F:protein dimerization activity"/>
    <property type="evidence" value="ECO:0007669"/>
    <property type="project" value="InterPro"/>
</dbReference>
<dbReference type="InterPro" id="IPR008906">
    <property type="entry name" value="HATC_C_dom"/>
</dbReference>
<organism evidence="3 4">
    <name type="scientific">Aphis craccivora</name>
    <name type="common">Cowpea aphid</name>
    <dbReference type="NCBI Taxonomy" id="307492"/>
    <lineage>
        <taxon>Eukaryota</taxon>
        <taxon>Metazoa</taxon>
        <taxon>Ecdysozoa</taxon>
        <taxon>Arthropoda</taxon>
        <taxon>Hexapoda</taxon>
        <taxon>Insecta</taxon>
        <taxon>Pterygota</taxon>
        <taxon>Neoptera</taxon>
        <taxon>Paraneoptera</taxon>
        <taxon>Hemiptera</taxon>
        <taxon>Sternorrhyncha</taxon>
        <taxon>Aphidomorpha</taxon>
        <taxon>Aphidoidea</taxon>
        <taxon>Aphididae</taxon>
        <taxon>Aphidini</taxon>
        <taxon>Aphis</taxon>
        <taxon>Aphis</taxon>
    </lineage>
</organism>
<dbReference type="AlphaFoldDB" id="A0A6G0VVD0"/>
<protein>
    <recommendedName>
        <fullName evidence="2">HAT C-terminal dimerisation domain-containing protein</fullName>
    </recommendedName>
</protein>
<dbReference type="Pfam" id="PF05699">
    <property type="entry name" value="Dimer_Tnp_hAT"/>
    <property type="match status" value="1"/>
</dbReference>
<accession>A0A6G0VVD0</accession>
<keyword evidence="1" id="KW-0175">Coiled coil</keyword>
<evidence type="ECO:0000259" key="2">
    <source>
        <dbReference type="Pfam" id="PF05699"/>
    </source>
</evidence>
<evidence type="ECO:0000313" key="3">
    <source>
        <dbReference type="EMBL" id="KAF0710368.1"/>
    </source>
</evidence>
<dbReference type="EMBL" id="VUJU01011676">
    <property type="protein sequence ID" value="KAF0710368.1"/>
    <property type="molecule type" value="Genomic_DNA"/>
</dbReference>
<gene>
    <name evidence="3" type="ORF">FWK35_00026307</name>
</gene>
<keyword evidence="4" id="KW-1185">Reference proteome</keyword>
<comment type="caution">
    <text evidence="3">The sequence shown here is derived from an EMBL/GenBank/DDBJ whole genome shotgun (WGS) entry which is preliminary data.</text>
</comment>
<dbReference type="Proteomes" id="UP000478052">
    <property type="component" value="Unassembled WGS sequence"/>
</dbReference>
<name>A0A6G0VVD0_APHCR</name>
<proteinExistence type="predicted"/>
<evidence type="ECO:0000256" key="1">
    <source>
        <dbReference type="SAM" id="Coils"/>
    </source>
</evidence>
<feature type="domain" description="HAT C-terminal dimerisation" evidence="2">
    <location>
        <begin position="140"/>
        <end position="205"/>
    </location>
</feature>
<sequence>MIHFETPIAYWITRIESDLPQFSIVPEIFVEIKKQYDTCIKNVSCFETEKYIIKNKIQSRKEFSVQQIHLAPNYRGNNLTVDENIEAATFIHRLSTICLDIGEQKFMYDFAQYKVNLKNDINTFSILRDFSNTYVWEACVNLEPTVWWNAYCSSTELSKLASKILSLPATSAACERTFSTYKDVHSSKRNRLTNSRAGKLVYLKEEQEKHMNPPLAHQDYYEKLLEEFEEDSNNELEIECEDYTKENDCNVINVNLENEEQNLDIDIDSTEIDEFMNMINS</sequence>
<dbReference type="SUPFAM" id="SSF53098">
    <property type="entry name" value="Ribonuclease H-like"/>
    <property type="match status" value="1"/>
</dbReference>
<evidence type="ECO:0000313" key="4">
    <source>
        <dbReference type="Proteomes" id="UP000478052"/>
    </source>
</evidence>
<feature type="coiled-coil region" evidence="1">
    <location>
        <begin position="226"/>
        <end position="273"/>
    </location>
</feature>
<dbReference type="InterPro" id="IPR012337">
    <property type="entry name" value="RNaseH-like_sf"/>
</dbReference>
<dbReference type="OrthoDB" id="4951847at2759"/>
<reference evidence="3 4" key="1">
    <citation type="submission" date="2019-08" db="EMBL/GenBank/DDBJ databases">
        <title>Whole genome of Aphis craccivora.</title>
        <authorList>
            <person name="Voronova N.V."/>
            <person name="Shulinski R.S."/>
            <person name="Bandarenka Y.V."/>
            <person name="Zhorov D.G."/>
            <person name="Warner D."/>
        </authorList>
    </citation>
    <scope>NUCLEOTIDE SEQUENCE [LARGE SCALE GENOMIC DNA]</scope>
    <source>
        <strain evidence="3">180601</strain>
        <tissue evidence="3">Whole Body</tissue>
    </source>
</reference>